<feature type="compositionally biased region" description="Low complexity" evidence="6">
    <location>
        <begin position="11"/>
        <end position="20"/>
    </location>
</feature>
<dbReference type="GO" id="GO:0005615">
    <property type="term" value="C:extracellular space"/>
    <property type="evidence" value="ECO:0007669"/>
    <property type="project" value="TreeGrafter"/>
</dbReference>
<dbReference type="GO" id="GO:0031424">
    <property type="term" value="P:keratinization"/>
    <property type="evidence" value="ECO:0007669"/>
    <property type="project" value="TreeGrafter"/>
</dbReference>
<evidence type="ECO:0000256" key="3">
    <source>
        <dbReference type="ARBA" id="ARBA00023054"/>
    </source>
</evidence>
<organism evidence="8 9">
    <name type="scientific">Pampusana beccarii</name>
    <name type="common">Western bronze ground-dove</name>
    <dbReference type="NCBI Taxonomy" id="2953425"/>
    <lineage>
        <taxon>Eukaryota</taxon>
        <taxon>Metazoa</taxon>
        <taxon>Chordata</taxon>
        <taxon>Craniata</taxon>
        <taxon>Vertebrata</taxon>
        <taxon>Euteleostomi</taxon>
        <taxon>Archelosauria</taxon>
        <taxon>Archosauria</taxon>
        <taxon>Dinosauria</taxon>
        <taxon>Saurischia</taxon>
        <taxon>Theropoda</taxon>
        <taxon>Coelurosauria</taxon>
        <taxon>Aves</taxon>
        <taxon>Neognathae</taxon>
        <taxon>Neoaves</taxon>
        <taxon>Columbimorphae</taxon>
        <taxon>Columbiformes</taxon>
        <taxon>Columbidae</taxon>
        <taxon>Pampusana</taxon>
    </lineage>
</organism>
<comment type="similarity">
    <text evidence="4">Belongs to the intermediate filament family.</text>
</comment>
<protein>
    <submittedName>
        <fullName evidence="8">K2C8 protein</fullName>
    </submittedName>
</protein>
<dbReference type="Gene3D" id="1.20.5.1160">
    <property type="entry name" value="Vasodilator-stimulated phosphoprotein"/>
    <property type="match status" value="1"/>
</dbReference>
<dbReference type="PANTHER" id="PTHR45616">
    <property type="entry name" value="GATA-TYPE DOMAIN-CONTAINING PROTEIN"/>
    <property type="match status" value="1"/>
</dbReference>
<evidence type="ECO:0000256" key="4">
    <source>
        <dbReference type="ARBA" id="ARBA00061646"/>
    </source>
</evidence>
<feature type="region of interest" description="Disordered" evidence="6">
    <location>
        <begin position="1"/>
        <end position="20"/>
    </location>
</feature>
<evidence type="ECO:0000256" key="1">
    <source>
        <dbReference type="ARBA" id="ARBA00022744"/>
    </source>
</evidence>
<feature type="coiled-coil region" evidence="5">
    <location>
        <begin position="97"/>
        <end position="187"/>
    </location>
</feature>
<evidence type="ECO:0000256" key="5">
    <source>
        <dbReference type="SAM" id="Coils"/>
    </source>
</evidence>
<dbReference type="GO" id="GO:0030280">
    <property type="term" value="F:structural constituent of skin epidermis"/>
    <property type="evidence" value="ECO:0007669"/>
    <property type="project" value="TreeGrafter"/>
</dbReference>
<dbReference type="PANTHER" id="PTHR45616:SF21">
    <property type="entry name" value="KERATIN, TYPE II CYTOSKELETAL 7"/>
    <property type="match status" value="1"/>
</dbReference>
<evidence type="ECO:0000256" key="6">
    <source>
        <dbReference type="SAM" id="MobiDB-lite"/>
    </source>
</evidence>
<accession>A0A7L4F8G7</accession>
<dbReference type="FunFam" id="1.20.5.500:FF:000001">
    <property type="entry name" value="Type II keratin 23"/>
    <property type="match status" value="1"/>
</dbReference>
<keyword evidence="3 5" id="KW-0175">Coiled coil</keyword>
<dbReference type="EMBL" id="VWYH01001286">
    <property type="protein sequence ID" value="NXW83108.1"/>
    <property type="molecule type" value="Genomic_DNA"/>
</dbReference>
<proteinExistence type="inferred from homology"/>
<dbReference type="PRINTS" id="PR01276">
    <property type="entry name" value="TYPE2KERATIN"/>
</dbReference>
<dbReference type="Proteomes" id="UP000541332">
    <property type="component" value="Unassembled WGS sequence"/>
</dbReference>
<dbReference type="Gene3D" id="1.20.5.500">
    <property type="entry name" value="Single helix bin"/>
    <property type="match status" value="1"/>
</dbReference>
<keyword evidence="2" id="KW-0403">Intermediate filament</keyword>
<dbReference type="OrthoDB" id="2441647at2759"/>
<dbReference type="GO" id="GO:0045109">
    <property type="term" value="P:intermediate filament organization"/>
    <property type="evidence" value="ECO:0007669"/>
    <property type="project" value="TreeGrafter"/>
</dbReference>
<reference evidence="8 9" key="1">
    <citation type="submission" date="2020-02" db="EMBL/GenBank/DDBJ databases">
        <title>Bird 10,000 Genomes (B10K) Project - Family phase.</title>
        <authorList>
            <person name="Zhang G."/>
        </authorList>
    </citation>
    <scope>NUCLEOTIDE SEQUENCE [LARGE SCALE GENOMIC DNA]</scope>
    <source>
        <strain evidence="8">B10K-DU-006-06</strain>
    </source>
</reference>
<dbReference type="PROSITE" id="PS51842">
    <property type="entry name" value="IF_ROD_2"/>
    <property type="match status" value="1"/>
</dbReference>
<feature type="coiled-coil region" evidence="5">
    <location>
        <begin position="253"/>
        <end position="280"/>
    </location>
</feature>
<feature type="non-terminal residue" evidence="8">
    <location>
        <position position="280"/>
    </location>
</feature>
<feature type="domain" description="IF rod" evidence="7">
    <location>
        <begin position="44"/>
        <end position="280"/>
    </location>
</feature>
<keyword evidence="9" id="KW-1185">Reference proteome</keyword>
<evidence type="ECO:0000256" key="2">
    <source>
        <dbReference type="ARBA" id="ARBA00022754"/>
    </source>
</evidence>
<dbReference type="InterPro" id="IPR039008">
    <property type="entry name" value="IF_rod_dom"/>
</dbReference>
<dbReference type="FunFam" id="1.20.5.1160:FF:000001">
    <property type="entry name" value="Keratin type II"/>
    <property type="match status" value="1"/>
</dbReference>
<comment type="caution">
    <text evidence="8">The sequence shown here is derived from an EMBL/GenBank/DDBJ whole genome shotgun (WGS) entry which is preliminary data.</text>
</comment>
<feature type="non-terminal residue" evidence="8">
    <location>
        <position position="1"/>
    </location>
</feature>
<name>A0A7L4F8G7_9COLU</name>
<evidence type="ECO:0000313" key="8">
    <source>
        <dbReference type="EMBL" id="NXW83108.1"/>
    </source>
</evidence>
<dbReference type="AlphaFoldDB" id="A0A7L4F8G7"/>
<keyword evidence="1" id="KW-0416">Keratin</keyword>
<sequence length="280" mass="31902">GFGHRAGGASRPRTITPPTTTTEQLLQPLRLQLDANVQAVKHQEKEQIKTLNNKFASFIDKVRLLEQQNKVLETKWSFLQGQTRPRSSIVPVLQAFIAHLRKQLEALGCDRAQLETDLKAAQQLLENNKKMHKDERSQRPCTESQFIALKKDADCFFLNKAELEAKLESLKEEVEFLRTFYEEETRQLWANVAEAPVVVQMDNSGDLDLGGITADVRARYEDVARRSRAEAQAWYESKLEELRVTAGRNTASLQETTTKIAELTRRVQALSRDLRGAKDQ</sequence>
<dbReference type="SMART" id="SM01391">
    <property type="entry name" value="Filament"/>
    <property type="match status" value="1"/>
</dbReference>
<evidence type="ECO:0000259" key="7">
    <source>
        <dbReference type="PROSITE" id="PS51842"/>
    </source>
</evidence>
<dbReference type="Pfam" id="PF00038">
    <property type="entry name" value="Filament"/>
    <property type="match status" value="1"/>
</dbReference>
<evidence type="ECO:0000313" key="9">
    <source>
        <dbReference type="Proteomes" id="UP000541332"/>
    </source>
</evidence>
<dbReference type="SUPFAM" id="SSF64593">
    <property type="entry name" value="Intermediate filament protein, coiled coil region"/>
    <property type="match status" value="1"/>
</dbReference>
<gene>
    <name evidence="8" type="primary">Krt8_0</name>
    <name evidence="8" type="ORF">ALOBEC_R06106</name>
</gene>
<dbReference type="GO" id="GO:0045095">
    <property type="term" value="C:keratin filament"/>
    <property type="evidence" value="ECO:0007669"/>
    <property type="project" value="InterPro"/>
</dbReference>
<dbReference type="InterPro" id="IPR003054">
    <property type="entry name" value="Keratin_II"/>
</dbReference>